<feature type="signal peptide" evidence="2">
    <location>
        <begin position="1"/>
        <end position="19"/>
    </location>
</feature>
<reference evidence="4" key="1">
    <citation type="submission" date="2016-10" db="EMBL/GenBank/DDBJ databases">
        <authorList>
            <person name="Varghese N."/>
            <person name="Submissions S."/>
        </authorList>
    </citation>
    <scope>NUCLEOTIDE SEQUENCE [LARGE SCALE GENOMIC DNA]</scope>
    <source>
        <strain evidence="4">ANC 5076</strain>
    </source>
</reference>
<feature type="compositionally biased region" description="Polar residues" evidence="1">
    <location>
        <begin position="371"/>
        <end position="381"/>
    </location>
</feature>
<protein>
    <recommendedName>
        <fullName evidence="5">Lipoprotein</fullName>
    </recommendedName>
</protein>
<dbReference type="EMBL" id="FOZU01000006">
    <property type="protein sequence ID" value="SFS72367.1"/>
    <property type="molecule type" value="Genomic_DNA"/>
</dbReference>
<evidence type="ECO:0008006" key="5">
    <source>
        <dbReference type="Google" id="ProtNLM"/>
    </source>
</evidence>
<evidence type="ECO:0000256" key="1">
    <source>
        <dbReference type="SAM" id="MobiDB-lite"/>
    </source>
</evidence>
<feature type="region of interest" description="Disordered" evidence="1">
    <location>
        <begin position="363"/>
        <end position="384"/>
    </location>
</feature>
<feature type="chain" id="PRO_5010238850" description="Lipoprotein" evidence="2">
    <location>
        <begin position="20"/>
        <end position="813"/>
    </location>
</feature>
<keyword evidence="2" id="KW-0732">Signal</keyword>
<dbReference type="RefSeq" id="WP_074945105.1">
    <property type="nucleotide sequence ID" value="NZ_FOZU01000006.1"/>
</dbReference>
<keyword evidence="4" id="KW-1185">Reference proteome</keyword>
<name>A0A1I6S5Y1_9GAMM</name>
<dbReference type="Proteomes" id="UP000182827">
    <property type="component" value="Unassembled WGS sequence"/>
</dbReference>
<proteinExistence type="predicted"/>
<sequence>MQIRYLTLCLMALSLSACSQHVIKSNANTGQSLEQKAVTGLNAMFETSGYDYQGKLKFQANSASNTTKTSKLTQPEVAPPLDPILQRQIEQYLKVQKIRLGHQEKQHLYTALAKEQLPNPDWSAAKEGYGSNFDQFALNLLSNIQFSYNGSVHYRQKLASLNLEAKYEKPTLLVHAKVPMVVDFNEYKFYINYFSLMPYLVNKDSQASFAYIDFSKYKNEINRVDFKKLADYLKQVNALPYALAEPKGIQALPLNAKDKKLAVVDKIRLSTTLEQIQLQMALYEQVNRPYFLNSVVGIKATDAVAEQAATTVAAQASTQTQHKAVALAGDANDVLSSAKDEAAESSLQLSQLIDTHFSALGQADKAEPAQAAQSHCSTDGGSENERCAETAAAADTVVTEQREDRVAADAVQTADQDSDEYLNQQQCQELISQPQRATMGALTFCQHEYDLNAFASKEKEVNQTKLIDALSNLSPIFEPYASDQLMDVKTFSGLWAKHQAEIQQALKANTQQIPLVMDVGLDAQGRATLVDYDIQIASKKYGTINIQADFNIQNYGQASTIDRAQLRQAKSLAEVSKGSVIENMVRGFSTATGGEETETDAATTVKNRLSLNEQLKQLAEKTYQQTHSYTQTYQALWGMKMAAQNRDLLKNYNAQSLQEIAQVYAYWFADEHVYNPTGQALKQIQALQKKHDLELDQQFNHELGEAVYQIVSAVVAKDAERQAWQHLVKQYKQPKAIFAQHYMQNFKQDYDVDQPQQLKAVADILAQAYVDSTQNRLSLKSIEKLTLQQDGYIDLELYEKSYTVLKENLNPKK</sequence>
<dbReference type="AlphaFoldDB" id="A0A1I6S5Y1"/>
<evidence type="ECO:0000313" key="3">
    <source>
        <dbReference type="EMBL" id="SFS72367.1"/>
    </source>
</evidence>
<gene>
    <name evidence="3" type="ORF">SAMN05444586_1006122</name>
</gene>
<dbReference type="PROSITE" id="PS51257">
    <property type="entry name" value="PROKAR_LIPOPROTEIN"/>
    <property type="match status" value="1"/>
</dbReference>
<accession>A0A1I6S5Y1</accession>
<evidence type="ECO:0000256" key="2">
    <source>
        <dbReference type="SAM" id="SignalP"/>
    </source>
</evidence>
<evidence type="ECO:0000313" key="4">
    <source>
        <dbReference type="Proteomes" id="UP000182827"/>
    </source>
</evidence>
<organism evidence="3 4">
    <name type="scientific">Acinetobacter bohemicus</name>
    <dbReference type="NCBI Taxonomy" id="1435036"/>
    <lineage>
        <taxon>Bacteria</taxon>
        <taxon>Pseudomonadati</taxon>
        <taxon>Pseudomonadota</taxon>
        <taxon>Gammaproteobacteria</taxon>
        <taxon>Moraxellales</taxon>
        <taxon>Moraxellaceae</taxon>
        <taxon>Acinetobacter</taxon>
    </lineage>
</organism>